<dbReference type="EMBL" id="CP036426">
    <property type="protein sequence ID" value="QDV38851.1"/>
    <property type="molecule type" value="Genomic_DNA"/>
</dbReference>
<evidence type="ECO:0000256" key="1">
    <source>
        <dbReference type="SAM" id="Phobius"/>
    </source>
</evidence>
<feature type="transmembrane region" description="Helical" evidence="1">
    <location>
        <begin position="87"/>
        <end position="107"/>
    </location>
</feature>
<name>A0A518HDB2_9BACT</name>
<reference evidence="2 3" key="1">
    <citation type="submission" date="2019-02" db="EMBL/GenBank/DDBJ databases">
        <title>Deep-cultivation of Planctomycetes and their phenomic and genomic characterization uncovers novel biology.</title>
        <authorList>
            <person name="Wiegand S."/>
            <person name="Jogler M."/>
            <person name="Boedeker C."/>
            <person name="Pinto D."/>
            <person name="Vollmers J."/>
            <person name="Rivas-Marin E."/>
            <person name="Kohn T."/>
            <person name="Peeters S.H."/>
            <person name="Heuer A."/>
            <person name="Rast P."/>
            <person name="Oberbeckmann S."/>
            <person name="Bunk B."/>
            <person name="Jeske O."/>
            <person name="Meyerdierks A."/>
            <person name="Storesund J.E."/>
            <person name="Kallscheuer N."/>
            <person name="Luecker S."/>
            <person name="Lage O.M."/>
            <person name="Pohl T."/>
            <person name="Merkel B.J."/>
            <person name="Hornburger P."/>
            <person name="Mueller R.-W."/>
            <person name="Bruemmer F."/>
            <person name="Labrenz M."/>
            <person name="Spormann A.M."/>
            <person name="Op den Camp H."/>
            <person name="Overmann J."/>
            <person name="Amann R."/>
            <person name="Jetten M.S.M."/>
            <person name="Mascher T."/>
            <person name="Medema M.H."/>
            <person name="Devos D.P."/>
            <person name="Kaster A.-K."/>
            <person name="Ovreas L."/>
            <person name="Rohde M."/>
            <person name="Galperin M.Y."/>
            <person name="Jogler C."/>
        </authorList>
    </citation>
    <scope>NUCLEOTIDE SEQUENCE [LARGE SCALE GENOMIC DNA]</scope>
    <source>
        <strain evidence="2 3">ElP</strain>
    </source>
</reference>
<protein>
    <recommendedName>
        <fullName evidence="4">Bacterial membrane protein YfhO</fullName>
    </recommendedName>
</protein>
<keyword evidence="1" id="KW-0472">Membrane</keyword>
<accession>A0A518HDB2</accession>
<dbReference type="AlphaFoldDB" id="A0A518HDB2"/>
<feature type="transmembrane region" description="Helical" evidence="1">
    <location>
        <begin position="12"/>
        <end position="33"/>
    </location>
</feature>
<feature type="transmembrane region" description="Helical" evidence="1">
    <location>
        <begin position="385"/>
        <end position="406"/>
    </location>
</feature>
<evidence type="ECO:0000313" key="3">
    <source>
        <dbReference type="Proteomes" id="UP000317835"/>
    </source>
</evidence>
<dbReference type="KEGG" id="tpla:ElP_68090"/>
<evidence type="ECO:0000313" key="2">
    <source>
        <dbReference type="EMBL" id="QDV38851.1"/>
    </source>
</evidence>
<keyword evidence="1" id="KW-0812">Transmembrane</keyword>
<feature type="transmembrane region" description="Helical" evidence="1">
    <location>
        <begin position="114"/>
        <end position="135"/>
    </location>
</feature>
<keyword evidence="3" id="KW-1185">Reference proteome</keyword>
<feature type="transmembrane region" description="Helical" evidence="1">
    <location>
        <begin position="165"/>
        <end position="182"/>
    </location>
</feature>
<organism evidence="2 3">
    <name type="scientific">Tautonia plasticadhaerens</name>
    <dbReference type="NCBI Taxonomy" id="2527974"/>
    <lineage>
        <taxon>Bacteria</taxon>
        <taxon>Pseudomonadati</taxon>
        <taxon>Planctomycetota</taxon>
        <taxon>Planctomycetia</taxon>
        <taxon>Isosphaerales</taxon>
        <taxon>Isosphaeraceae</taxon>
        <taxon>Tautonia</taxon>
    </lineage>
</organism>
<feature type="transmembrane region" description="Helical" evidence="1">
    <location>
        <begin position="241"/>
        <end position="265"/>
    </location>
</feature>
<gene>
    <name evidence="2" type="ORF">ElP_68090</name>
</gene>
<proteinExistence type="predicted"/>
<evidence type="ECO:0008006" key="4">
    <source>
        <dbReference type="Google" id="ProtNLM"/>
    </source>
</evidence>
<feature type="transmembrane region" description="Helical" evidence="1">
    <location>
        <begin position="315"/>
        <end position="334"/>
    </location>
</feature>
<keyword evidence="1" id="KW-1133">Transmembrane helix</keyword>
<feature type="transmembrane region" description="Helical" evidence="1">
    <location>
        <begin position="341"/>
        <end position="365"/>
    </location>
</feature>
<dbReference type="Proteomes" id="UP000317835">
    <property type="component" value="Chromosome"/>
</dbReference>
<sequence length="748" mass="80802">MADQAPTPPDRLRPRFVIGLLAAYTLAALVASYPSTLQGRSALAVADLTDPLQHLWTMRWYRDCLLGGRSPFVSPVLQAPVGSPLGLYSPLLLQSILYLVLAGMGAGDVLAYNLILLIQAVFTGFATFLLAWHLLRRPVPSALAGLLAMLCGPMVFAAQSGGTELLSLGGFPLFLLGWMRLVERPSAGRLAAANGAFLLLALGSPYYAFMSAFPAALFAAVEATRGGGRGGAAWLRPRWRWLIGFSAIVLLSLPLAAPTQLWAAWQGVPMGRSRAHFEQFRAIPWGYVIPPPANRLTALVVPPFWSTPGVVERESIYLGAVTLGLLGLGAVGRVRFRHSGFLWACLGMLVVLSMGPHTTIGSTRIPLPGSWLWDHLPGFRAMRVPARFGFLGAACAAVLAGGTTAALLDRVRSRPRRLALAVGLPLLALADLSSVPFPSRALPDLPPAYARLAVRAPDARICEIHPTGSGFDFLRYESTLAYWQSQHGLTTSAGNPGVENRRFTARILASSPFFYTLLADPGYLADDPGPIPLPPVQGARFEDLTWLWIHAHRYDFIVMHKWTWDGSPPPPALLRARERLAAAIVDEDGQVVVLDPRRLPPPSRPVALCRSGWRERLIRLGAPAAIAEQDAEILAYNPTPGLPLRLELAASSYLEPRLVRLESGGRVLARWEVRPESASTLLSPPISLPEGIHALVLSSDGACRPRRPEYAPVPGDEAPFSLWVTSIRLLPEPKETATATAGPTPTAR</sequence>
<feature type="transmembrane region" description="Helical" evidence="1">
    <location>
        <begin position="141"/>
        <end position="158"/>
    </location>
</feature>
<dbReference type="RefSeq" id="WP_145277672.1">
    <property type="nucleotide sequence ID" value="NZ_CP036426.1"/>
</dbReference>
<feature type="transmembrane region" description="Helical" evidence="1">
    <location>
        <begin position="194"/>
        <end position="220"/>
    </location>
</feature>